<organism evidence="6 7">
    <name type="scientific">Phytohabitans suffuscus</name>
    <dbReference type="NCBI Taxonomy" id="624315"/>
    <lineage>
        <taxon>Bacteria</taxon>
        <taxon>Bacillati</taxon>
        <taxon>Actinomycetota</taxon>
        <taxon>Actinomycetes</taxon>
        <taxon>Micromonosporales</taxon>
        <taxon>Micromonosporaceae</taxon>
    </lineage>
</organism>
<dbReference type="PANTHER" id="PTHR11365">
    <property type="entry name" value="5-OXOPROLINASE RELATED"/>
    <property type="match status" value="1"/>
</dbReference>
<dbReference type="Pfam" id="PF05378">
    <property type="entry name" value="Hydant_A_N"/>
    <property type="match status" value="1"/>
</dbReference>
<evidence type="ECO:0000313" key="6">
    <source>
        <dbReference type="EMBL" id="BCB90940.1"/>
    </source>
</evidence>
<dbReference type="Pfam" id="PF01968">
    <property type="entry name" value="Hydantoinase_A"/>
    <property type="match status" value="1"/>
</dbReference>
<sequence length="1134" mass="121273">MPEPHIRLAVDIGGTFVDAMELDTRTNRVRFRKASTTPARPADGVLNAIAELGTDLSTVELFIHGTTLGLNAVLERRGGATGIVTNEGFRDIFLLGRGNVPADHMYDFTYQRPESLVKRRYTAGVVGRLDHKGRVVEELDPDSVRAAARTLVEEQGVRSIAICFLHSFLDPTHEREAARIIHEAYPDVSLSLSTDIVREYREYERTSTTVLEAYIRPIFERYVDELESGLAGRGFAGRFLIMRSGGGSMTSTVAKTSPTHTVLSGPAGGIVGAAYLAESLGRDNMLTFDIGGTSLDACVIERGGAVAAYEAQLEHFPLLIPAYDIRTIGAGGGSIAWLDRGLLKVGPRSAGADPGPVCYGRGGTEPTVTDAAVVLGYIDPDRFLGGGMGLQAGAARAALTRAVAEPLGLTAEAAAAGVVDVLLARTVGAVRQITVERGHDPRVFSLLAFGGAGPLLAPLLAREMGIREVVVPFAPSGFSAWGMLCADIVDDFARTVMATLDDADLDELETLYKAVEADAVASLTDQGVSPADTVLERQLELRYLGQEHSLMVTVGRDLRPDAIRTAFEELHHARYGHTMGNRLQILNLRVRGSAAPTARRSPSLRAATATRAGRCSGTAPPTTWRPARWSRSPCTTATASPRRHLHRPGARGRGHLDHRRPQWTAGRGRSPRVPARHVGGLMMDGATVEVVRSYLVSAAEEMRATLIRTSFNPVIYEVHDFGMSMYDADLRLVAEATGLTFFLGANDFSLRKGVEYVGRDNLHPGDVVLLNYPYWNAAHASDATLFAPVFWPADGTLVGFLCVRAHWMDLGAKDPGYVLDSTDMHQEGLIFPGTKVVSRGEPVHEIHELIRFNSRMPAEVLGDLHAQIAALRTGERRLLEILEKFGRDTVAAAVQRMIDDGAARSRAALDALPQGSWTAVDWLDDDGIGTEPVRMQATVTIADGEFTVDFAGSSPATAGPINMPFGATEAICKVVLKSLTSPDQPSNEGTVAPLRVKAEPGTLFHAVYPQPTYTLWTGIVAVELILKALARGMPDRLPASSGGDVPGFMMVGTHPDTGQLFAVSNNDPVGWGATVAHDGMNAATHVSGSTGRMTPSRCSKPGPACSSSGWRCVSTPVVRVGSGVVWGCGGTSGS</sequence>
<name>A0A6F8YXP1_9ACTN</name>
<feature type="domain" description="Hydantoinase A/oxoprolinase" evidence="3">
    <location>
        <begin position="205"/>
        <end position="490"/>
    </location>
</feature>
<proteinExistence type="inferred from homology"/>
<evidence type="ECO:0000259" key="5">
    <source>
        <dbReference type="Pfam" id="PF05378"/>
    </source>
</evidence>
<dbReference type="InterPro" id="IPR003692">
    <property type="entry name" value="Hydantoinase_B"/>
</dbReference>
<dbReference type="EMBL" id="AP022871">
    <property type="protein sequence ID" value="BCB90940.1"/>
    <property type="molecule type" value="Genomic_DNA"/>
</dbReference>
<dbReference type="Proteomes" id="UP000503011">
    <property type="component" value="Chromosome"/>
</dbReference>
<dbReference type="Pfam" id="PF02538">
    <property type="entry name" value="Hydantoinase_B"/>
    <property type="match status" value="1"/>
</dbReference>
<accession>A0A6F8YXP1</accession>
<dbReference type="GO" id="GO:0006749">
    <property type="term" value="P:glutathione metabolic process"/>
    <property type="evidence" value="ECO:0007669"/>
    <property type="project" value="TreeGrafter"/>
</dbReference>
<gene>
    <name evidence="6" type="ORF">Psuf_082530</name>
</gene>
<dbReference type="AlphaFoldDB" id="A0A6F8YXP1"/>
<evidence type="ECO:0000256" key="2">
    <source>
        <dbReference type="SAM" id="MobiDB-lite"/>
    </source>
</evidence>
<dbReference type="InterPro" id="IPR002821">
    <property type="entry name" value="Hydantoinase_A"/>
</dbReference>
<evidence type="ECO:0000313" key="7">
    <source>
        <dbReference type="Proteomes" id="UP000503011"/>
    </source>
</evidence>
<evidence type="ECO:0000259" key="4">
    <source>
        <dbReference type="Pfam" id="PF02538"/>
    </source>
</evidence>
<dbReference type="InterPro" id="IPR045079">
    <property type="entry name" value="Oxoprolinase-like"/>
</dbReference>
<feature type="domain" description="Hydantoinase/oxoprolinase N-terminal" evidence="5">
    <location>
        <begin position="7"/>
        <end position="183"/>
    </location>
</feature>
<feature type="compositionally biased region" description="Basic residues" evidence="2">
    <location>
        <begin position="641"/>
        <end position="658"/>
    </location>
</feature>
<reference evidence="6 7" key="1">
    <citation type="submission" date="2020-03" db="EMBL/GenBank/DDBJ databases">
        <title>Whole genome shotgun sequence of Phytohabitans suffuscus NBRC 105367.</title>
        <authorList>
            <person name="Komaki H."/>
            <person name="Tamura T."/>
        </authorList>
    </citation>
    <scope>NUCLEOTIDE SEQUENCE [LARGE SCALE GENOMIC DNA]</scope>
    <source>
        <strain evidence="6 7">NBRC 105367</strain>
    </source>
</reference>
<dbReference type="GO" id="GO:0017168">
    <property type="term" value="F:5-oxoprolinase (ATP-hydrolyzing) activity"/>
    <property type="evidence" value="ECO:0007669"/>
    <property type="project" value="TreeGrafter"/>
</dbReference>
<keyword evidence="7" id="KW-1185">Reference proteome</keyword>
<comment type="similarity">
    <text evidence="1">Belongs to the oxoprolinase family.</text>
</comment>
<feature type="region of interest" description="Disordered" evidence="2">
    <location>
        <begin position="594"/>
        <end position="677"/>
    </location>
</feature>
<evidence type="ECO:0000259" key="3">
    <source>
        <dbReference type="Pfam" id="PF01968"/>
    </source>
</evidence>
<dbReference type="InterPro" id="IPR008040">
    <property type="entry name" value="Hydant_A_N"/>
</dbReference>
<evidence type="ECO:0008006" key="8">
    <source>
        <dbReference type="Google" id="ProtNLM"/>
    </source>
</evidence>
<protein>
    <recommendedName>
        <fullName evidence="8">5-oxoprolinase</fullName>
    </recommendedName>
</protein>
<feature type="domain" description="Hydantoinase B/oxoprolinase" evidence="4">
    <location>
        <begin position="684"/>
        <end position="1095"/>
    </location>
</feature>
<dbReference type="GO" id="GO:0005829">
    <property type="term" value="C:cytosol"/>
    <property type="evidence" value="ECO:0007669"/>
    <property type="project" value="TreeGrafter"/>
</dbReference>
<reference evidence="6 7" key="2">
    <citation type="submission" date="2020-03" db="EMBL/GenBank/DDBJ databases">
        <authorList>
            <person name="Ichikawa N."/>
            <person name="Kimura A."/>
            <person name="Kitahashi Y."/>
            <person name="Uohara A."/>
        </authorList>
    </citation>
    <scope>NUCLEOTIDE SEQUENCE [LARGE SCALE GENOMIC DNA]</scope>
    <source>
        <strain evidence="6 7">NBRC 105367</strain>
    </source>
</reference>
<dbReference type="PANTHER" id="PTHR11365:SF23">
    <property type="entry name" value="HYPOTHETICAL 5-OXOPROLINASE (EUROFUNG)-RELATED"/>
    <property type="match status" value="1"/>
</dbReference>
<evidence type="ECO:0000256" key="1">
    <source>
        <dbReference type="ARBA" id="ARBA00010403"/>
    </source>
</evidence>
<dbReference type="KEGG" id="psuu:Psuf_082530"/>